<proteinExistence type="predicted"/>
<dbReference type="EMBL" id="CAJVQB010001507">
    <property type="protein sequence ID" value="CAG8538682.1"/>
    <property type="molecule type" value="Genomic_DNA"/>
</dbReference>
<evidence type="ECO:0000313" key="2">
    <source>
        <dbReference type="Proteomes" id="UP000789901"/>
    </source>
</evidence>
<organism evidence="1 2">
    <name type="scientific">Gigaspora margarita</name>
    <dbReference type="NCBI Taxonomy" id="4874"/>
    <lineage>
        <taxon>Eukaryota</taxon>
        <taxon>Fungi</taxon>
        <taxon>Fungi incertae sedis</taxon>
        <taxon>Mucoromycota</taxon>
        <taxon>Glomeromycotina</taxon>
        <taxon>Glomeromycetes</taxon>
        <taxon>Diversisporales</taxon>
        <taxon>Gigasporaceae</taxon>
        <taxon>Gigaspora</taxon>
    </lineage>
</organism>
<feature type="non-terminal residue" evidence="1">
    <location>
        <position position="1"/>
    </location>
</feature>
<keyword evidence="2" id="KW-1185">Reference proteome</keyword>
<dbReference type="Proteomes" id="UP000789901">
    <property type="component" value="Unassembled WGS sequence"/>
</dbReference>
<sequence length="111" mass="13099">QLRYTQPTEIIPEIMSNIAETVFKEFEEETIMEDNDDELFNPAEDLYPNEQNLNLNISTFIDFRSPVFTSSENYENEELNEVESDHYNLQESEDDYNVDEIVARQLGDNSY</sequence>
<name>A0ABM8W6J1_GIGMA</name>
<reference evidence="1 2" key="1">
    <citation type="submission" date="2021-06" db="EMBL/GenBank/DDBJ databases">
        <authorList>
            <person name="Kallberg Y."/>
            <person name="Tangrot J."/>
            <person name="Rosling A."/>
        </authorList>
    </citation>
    <scope>NUCLEOTIDE SEQUENCE [LARGE SCALE GENOMIC DNA]</scope>
    <source>
        <strain evidence="1 2">120-4 pot B 10/14</strain>
    </source>
</reference>
<evidence type="ECO:0000313" key="1">
    <source>
        <dbReference type="EMBL" id="CAG8538682.1"/>
    </source>
</evidence>
<gene>
    <name evidence="1" type="ORF">GMARGA_LOCUS3975</name>
</gene>
<comment type="caution">
    <text evidence="1">The sequence shown here is derived from an EMBL/GenBank/DDBJ whole genome shotgun (WGS) entry which is preliminary data.</text>
</comment>
<protein>
    <submittedName>
        <fullName evidence="1">45005_t:CDS:1</fullName>
    </submittedName>
</protein>
<accession>A0ABM8W6J1</accession>